<evidence type="ECO:0000256" key="3">
    <source>
        <dbReference type="ARBA" id="ARBA00023163"/>
    </source>
</evidence>
<dbReference type="PANTHER" id="PTHR47894:SF1">
    <property type="entry name" value="HTH-TYPE TRANSCRIPTIONAL REGULATOR VQSM"/>
    <property type="match status" value="1"/>
</dbReference>
<feature type="domain" description="HTH araC/xylS-type" evidence="5">
    <location>
        <begin position="224"/>
        <end position="322"/>
    </location>
</feature>
<dbReference type="STRING" id="1120955.SAMN03080610_00218"/>
<dbReference type="GO" id="GO:0005829">
    <property type="term" value="C:cytosol"/>
    <property type="evidence" value="ECO:0007669"/>
    <property type="project" value="TreeGrafter"/>
</dbReference>
<dbReference type="PROSITE" id="PS00041">
    <property type="entry name" value="HTH_ARAC_FAMILY_1"/>
    <property type="match status" value="1"/>
</dbReference>
<dbReference type="PRINTS" id="PR00032">
    <property type="entry name" value="HTHARAC"/>
</dbReference>
<evidence type="ECO:0000256" key="1">
    <source>
        <dbReference type="ARBA" id="ARBA00023015"/>
    </source>
</evidence>
<dbReference type="InterPro" id="IPR020449">
    <property type="entry name" value="Tscrpt_reg_AraC-type_HTH"/>
</dbReference>
<evidence type="ECO:0000256" key="4">
    <source>
        <dbReference type="SAM" id="MobiDB-lite"/>
    </source>
</evidence>
<dbReference type="EMBL" id="FMVW01000001">
    <property type="protein sequence ID" value="SCZ21105.1"/>
    <property type="molecule type" value="Genomic_DNA"/>
</dbReference>
<protein>
    <submittedName>
        <fullName evidence="6">AraC-type DNA-binding protein</fullName>
    </submittedName>
</protein>
<dbReference type="Pfam" id="PF12625">
    <property type="entry name" value="Arabinose_bd"/>
    <property type="match status" value="1"/>
</dbReference>
<gene>
    <name evidence="6" type="ORF">SAMN03080610_00218</name>
</gene>
<evidence type="ECO:0000313" key="6">
    <source>
        <dbReference type="EMBL" id="SCZ21105.1"/>
    </source>
</evidence>
<dbReference type="Proteomes" id="UP000199347">
    <property type="component" value="Unassembled WGS sequence"/>
</dbReference>
<dbReference type="Pfam" id="PF12833">
    <property type="entry name" value="HTH_18"/>
    <property type="match status" value="1"/>
</dbReference>
<evidence type="ECO:0000259" key="5">
    <source>
        <dbReference type="PROSITE" id="PS01124"/>
    </source>
</evidence>
<organism evidence="6 7">
    <name type="scientific">Afifella marina DSM 2698</name>
    <dbReference type="NCBI Taxonomy" id="1120955"/>
    <lineage>
        <taxon>Bacteria</taxon>
        <taxon>Pseudomonadati</taxon>
        <taxon>Pseudomonadota</taxon>
        <taxon>Alphaproteobacteria</taxon>
        <taxon>Hyphomicrobiales</taxon>
        <taxon>Afifellaceae</taxon>
        <taxon>Afifella</taxon>
    </lineage>
</organism>
<dbReference type="InterPro" id="IPR009057">
    <property type="entry name" value="Homeodomain-like_sf"/>
</dbReference>
<proteinExistence type="predicted"/>
<dbReference type="PANTHER" id="PTHR47894">
    <property type="entry name" value="HTH-TYPE TRANSCRIPTIONAL REGULATOR GADX"/>
    <property type="match status" value="1"/>
</dbReference>
<dbReference type="InterPro" id="IPR018060">
    <property type="entry name" value="HTH_AraC"/>
</dbReference>
<keyword evidence="7" id="KW-1185">Reference proteome</keyword>
<dbReference type="PROSITE" id="PS01124">
    <property type="entry name" value="HTH_ARAC_FAMILY_2"/>
    <property type="match status" value="1"/>
</dbReference>
<keyword evidence="1" id="KW-0805">Transcription regulation</keyword>
<feature type="region of interest" description="Disordered" evidence="4">
    <location>
        <begin position="315"/>
        <end position="342"/>
    </location>
</feature>
<sequence length="342" mass="38533">MIAPCFVEDALACLDRRGIAREPLLRQAGMPATVVEPVSAEQYGALWLAVALAVDDEFFGEAARPMPRGSFTLLCHAILSAKSLEQALRRALRFLRVVLEDPYGELCISDGLAEIVLKDRAGPRSAFAYRTYWIMVHGLSCWLIGRRIPLRRVDFRGPPPPHEAEYRLFFGAPVRFGQPESRLVFDADFLKLAPIRNERALREFLRQAPANILVRYRHDAGQAARLRERLRSMPPSAWPGFEELAAQMRLPASTLRRKLRLEGQTYNDIKDELRMAVATQELLHGHSKVGELAADLGFSEPSAFHRAFRRWTGKSPGEFRREARKPVPRSPGEPGSATKNTL</sequence>
<accession>A0A1G5M7G1</accession>
<dbReference type="Gene3D" id="1.10.10.60">
    <property type="entry name" value="Homeodomain-like"/>
    <property type="match status" value="1"/>
</dbReference>
<evidence type="ECO:0000256" key="2">
    <source>
        <dbReference type="ARBA" id="ARBA00023125"/>
    </source>
</evidence>
<dbReference type="SUPFAM" id="SSF46689">
    <property type="entry name" value="Homeodomain-like"/>
    <property type="match status" value="1"/>
</dbReference>
<dbReference type="GO" id="GO:0000976">
    <property type="term" value="F:transcription cis-regulatory region binding"/>
    <property type="evidence" value="ECO:0007669"/>
    <property type="project" value="TreeGrafter"/>
</dbReference>
<dbReference type="InterPro" id="IPR018062">
    <property type="entry name" value="HTH_AraC-typ_CS"/>
</dbReference>
<reference evidence="6 7" key="1">
    <citation type="submission" date="2016-10" db="EMBL/GenBank/DDBJ databases">
        <authorList>
            <person name="de Groot N.N."/>
        </authorList>
    </citation>
    <scope>NUCLEOTIDE SEQUENCE [LARGE SCALE GENOMIC DNA]</scope>
    <source>
        <strain evidence="6 7">DSM 2698</strain>
    </source>
</reference>
<name>A0A1G5M7G1_AFIMA</name>
<evidence type="ECO:0000313" key="7">
    <source>
        <dbReference type="Proteomes" id="UP000199347"/>
    </source>
</evidence>
<dbReference type="InterPro" id="IPR032687">
    <property type="entry name" value="AraC-type_N"/>
</dbReference>
<dbReference type="AlphaFoldDB" id="A0A1G5M7G1"/>
<dbReference type="GO" id="GO:0003700">
    <property type="term" value="F:DNA-binding transcription factor activity"/>
    <property type="evidence" value="ECO:0007669"/>
    <property type="project" value="InterPro"/>
</dbReference>
<dbReference type="SMART" id="SM00342">
    <property type="entry name" value="HTH_ARAC"/>
    <property type="match status" value="1"/>
</dbReference>
<dbReference type="OrthoDB" id="9805730at2"/>
<keyword evidence="2 6" id="KW-0238">DNA-binding</keyword>
<keyword evidence="3" id="KW-0804">Transcription</keyword>